<dbReference type="InterPro" id="IPR006122">
    <property type="entry name" value="HMA_Cu_ion-bd"/>
</dbReference>
<dbReference type="EMBL" id="CP003481">
    <property type="protein sequence ID" value="AFI06275.1"/>
    <property type="molecule type" value="Genomic_DNA"/>
</dbReference>
<dbReference type="STRING" id="1163745.HCD_06365"/>
<feature type="domain" description="HMA" evidence="1">
    <location>
        <begin position="1"/>
        <end position="66"/>
    </location>
</feature>
<dbReference type="Pfam" id="PF00403">
    <property type="entry name" value="HMA"/>
    <property type="match status" value="1"/>
</dbReference>
<dbReference type="InterPro" id="IPR006121">
    <property type="entry name" value="HMA_dom"/>
</dbReference>
<sequence>MKASFFVPTITSGSCIERLESYIGDLDGVSHVDVSVAKKKVLVKFSSATSTKAIVEAIRDAGYEAMFNAEEDF</sequence>
<dbReference type="AlphaFoldDB" id="I0ETK6"/>
<dbReference type="OrthoDB" id="9813965at2"/>
<dbReference type="SUPFAM" id="SSF55008">
    <property type="entry name" value="HMA, heavy metal-associated domain"/>
    <property type="match status" value="1"/>
</dbReference>
<dbReference type="Gene3D" id="3.30.70.100">
    <property type="match status" value="1"/>
</dbReference>
<gene>
    <name evidence="2" type="ordered locus">HCD_06365</name>
</gene>
<dbReference type="NCBIfam" id="TIGR00003">
    <property type="entry name" value="copper ion binding protein"/>
    <property type="match status" value="1"/>
</dbReference>
<dbReference type="CDD" id="cd00371">
    <property type="entry name" value="HMA"/>
    <property type="match status" value="1"/>
</dbReference>
<dbReference type="InterPro" id="IPR000428">
    <property type="entry name" value="Cu-bd"/>
</dbReference>
<accession>I0ETK6</accession>
<dbReference type="HOGENOM" id="CLU_134973_6_2_7"/>
<dbReference type="Proteomes" id="UP000005013">
    <property type="component" value="Chromosome"/>
</dbReference>
<dbReference type="PROSITE" id="PS50846">
    <property type="entry name" value="HMA_2"/>
    <property type="match status" value="1"/>
</dbReference>
<dbReference type="PATRIC" id="fig|1163745.3.peg.1345"/>
<dbReference type="GO" id="GO:0005507">
    <property type="term" value="F:copper ion binding"/>
    <property type="evidence" value="ECO:0007669"/>
    <property type="project" value="InterPro"/>
</dbReference>
<evidence type="ECO:0000259" key="1">
    <source>
        <dbReference type="PROSITE" id="PS50846"/>
    </source>
</evidence>
<dbReference type="InterPro" id="IPR036163">
    <property type="entry name" value="HMA_dom_sf"/>
</dbReference>
<dbReference type="PROSITE" id="PS51257">
    <property type="entry name" value="PROKAR_LIPOPROTEIN"/>
    <property type="match status" value="1"/>
</dbReference>
<organism evidence="2 3">
    <name type="scientific">Helicobacter cetorum (strain ATCC BAA-540 / CCUG 52418 / MIT 99-5656)</name>
    <dbReference type="NCBI Taxonomy" id="1163745"/>
    <lineage>
        <taxon>Bacteria</taxon>
        <taxon>Pseudomonadati</taxon>
        <taxon>Campylobacterota</taxon>
        <taxon>Epsilonproteobacteria</taxon>
        <taxon>Campylobacterales</taxon>
        <taxon>Helicobacteraceae</taxon>
        <taxon>Helicobacter</taxon>
    </lineage>
</organism>
<dbReference type="PRINTS" id="PR00944">
    <property type="entry name" value="CUEXPORT"/>
</dbReference>
<keyword evidence="3" id="KW-1185">Reference proteome</keyword>
<dbReference type="RefSeq" id="WP_014659760.1">
    <property type="nucleotide sequence ID" value="NC_017735.1"/>
</dbReference>
<dbReference type="GO" id="GO:0006825">
    <property type="term" value="P:copper ion transport"/>
    <property type="evidence" value="ECO:0007669"/>
    <property type="project" value="InterPro"/>
</dbReference>
<evidence type="ECO:0000313" key="2">
    <source>
        <dbReference type="EMBL" id="AFI06275.1"/>
    </source>
</evidence>
<proteinExistence type="predicted"/>
<protein>
    <submittedName>
        <fullName evidence="2">Copper iron binding protein</fullName>
    </submittedName>
</protein>
<dbReference type="KEGG" id="hcm:HCD_06365"/>
<reference evidence="2 3" key="1">
    <citation type="journal article" date="2013" name="PLoS ONE">
        <title>Sequence Divergence and Conservation in Genomes ofHelicobacter cetorum Strains from a Dolphin and a Whale.</title>
        <authorList>
            <person name="Kersulyte D."/>
            <person name="Rossi M."/>
            <person name="Berg D.E."/>
        </authorList>
    </citation>
    <scope>NUCLEOTIDE SEQUENCE [LARGE SCALE GENOMIC DNA]</scope>
    <source>
        <strain evidence="2 3">MIT 99-5656</strain>
    </source>
</reference>
<name>I0ETK6_HELCM</name>
<evidence type="ECO:0000313" key="3">
    <source>
        <dbReference type="Proteomes" id="UP000005013"/>
    </source>
</evidence>